<name>A0A5E4BPZ1_MARMO</name>
<evidence type="ECO:0000313" key="2">
    <source>
        <dbReference type="Proteomes" id="UP000335636"/>
    </source>
</evidence>
<sequence>MIFVLPPLSTGSCINGGAGQGREGGLRRRRPGFVRVRGRLAPEVVASAAVGEHPGPENLERTCVSPRDLCRSHEVAGVTLAQPGCWLLPPFYVVILKEN</sequence>
<evidence type="ECO:0000313" key="1">
    <source>
        <dbReference type="EMBL" id="VTJ70959.1"/>
    </source>
</evidence>
<protein>
    <submittedName>
        <fullName evidence="1">Uncharacterized protein</fullName>
    </submittedName>
</protein>
<keyword evidence="2" id="KW-1185">Reference proteome</keyword>
<dbReference type="AlphaFoldDB" id="A0A5E4BPZ1"/>
<dbReference type="Proteomes" id="UP000335636">
    <property type="component" value="Unassembled WGS sequence"/>
</dbReference>
<gene>
    <name evidence="1" type="ORF">MONAX_5E027197</name>
</gene>
<comment type="caution">
    <text evidence="1">The sequence shown here is derived from an EMBL/GenBank/DDBJ whole genome shotgun (WGS) entry which is preliminary data.</text>
</comment>
<accession>A0A5E4BPZ1</accession>
<dbReference type="EMBL" id="CABDUW010000533">
    <property type="protein sequence ID" value="VTJ70959.1"/>
    <property type="molecule type" value="Genomic_DNA"/>
</dbReference>
<proteinExistence type="predicted"/>
<reference evidence="1" key="1">
    <citation type="submission" date="2019-04" db="EMBL/GenBank/DDBJ databases">
        <authorList>
            <person name="Alioto T."/>
            <person name="Alioto T."/>
        </authorList>
    </citation>
    <scope>NUCLEOTIDE SEQUENCE [LARGE SCALE GENOMIC DNA]</scope>
</reference>
<organism evidence="1 2">
    <name type="scientific">Marmota monax</name>
    <name type="common">Woodchuck</name>
    <dbReference type="NCBI Taxonomy" id="9995"/>
    <lineage>
        <taxon>Eukaryota</taxon>
        <taxon>Metazoa</taxon>
        <taxon>Chordata</taxon>
        <taxon>Craniata</taxon>
        <taxon>Vertebrata</taxon>
        <taxon>Euteleostomi</taxon>
        <taxon>Mammalia</taxon>
        <taxon>Eutheria</taxon>
        <taxon>Euarchontoglires</taxon>
        <taxon>Glires</taxon>
        <taxon>Rodentia</taxon>
        <taxon>Sciuromorpha</taxon>
        <taxon>Sciuridae</taxon>
        <taxon>Xerinae</taxon>
        <taxon>Marmotini</taxon>
        <taxon>Marmota</taxon>
    </lineage>
</organism>